<protein>
    <recommendedName>
        <fullName evidence="3">Glutathionylspermidine synthase</fullName>
    </recommendedName>
</protein>
<gene>
    <name evidence="1" type="ORF">SAMN05421636_109117</name>
</gene>
<evidence type="ECO:0000313" key="1">
    <source>
        <dbReference type="EMBL" id="SDE98275.1"/>
    </source>
</evidence>
<dbReference type="Proteomes" id="UP000199109">
    <property type="component" value="Unassembled WGS sequence"/>
</dbReference>
<accession>A0A1G7HCX9</accession>
<name>A0A1G7HCX9_9FLAO</name>
<dbReference type="AlphaFoldDB" id="A0A1G7HCX9"/>
<sequence length="398" mass="46433">MISEIRDRFNAEFKPEYYEDLLKHIENTYSEPSAFRISETPVFIDVNLKKDVFSACDAIIEQLGEIDFQKIRDTFIPKELQSPLPMGNPDFLAIDFGLCDDGKGGITPQLIELQAFPTLFFYQPFLGEAYRKCYPNLPKEGLNYYFSGLNEESYLKEIKEVILGNEKPENVILLELFPEKQKTRIDFWATKKALGIEVVCMTKVIKQGKKLFYEKDGRKIPIHRIYNRVIFDELQRIENLDVAFNLSDDLDVRWVTHPDWFFVISKCIMPLLKHKNIPASYYLNDYPKNLNLGDYVLKPLFSFAGQGVNLHPDQKTIEAIEEKQNYILQQKVKYAAVVKTKNEKNSKVELRMLYVWSTEENRLKPVINLTRMSKGEMINVSHQVDETWIGSSISFFEE</sequence>
<proteinExistence type="predicted"/>
<dbReference type="EMBL" id="FNAO01000009">
    <property type="protein sequence ID" value="SDE98275.1"/>
    <property type="molecule type" value="Genomic_DNA"/>
</dbReference>
<reference evidence="1 2" key="1">
    <citation type="submission" date="2016-10" db="EMBL/GenBank/DDBJ databases">
        <authorList>
            <person name="de Groot N.N."/>
        </authorList>
    </citation>
    <scope>NUCLEOTIDE SEQUENCE [LARGE SCALE GENOMIC DNA]</scope>
    <source>
        <strain evidence="1 2">DSM 23421</strain>
    </source>
</reference>
<dbReference type="OrthoDB" id="108192at2"/>
<evidence type="ECO:0000313" key="2">
    <source>
        <dbReference type="Proteomes" id="UP000199109"/>
    </source>
</evidence>
<dbReference type="SUPFAM" id="SSF56059">
    <property type="entry name" value="Glutathione synthetase ATP-binding domain-like"/>
    <property type="match status" value="1"/>
</dbReference>
<evidence type="ECO:0008006" key="3">
    <source>
        <dbReference type="Google" id="ProtNLM"/>
    </source>
</evidence>
<keyword evidence="2" id="KW-1185">Reference proteome</keyword>
<dbReference type="STRING" id="641691.SAMN05421636_109117"/>
<organism evidence="1 2">
    <name type="scientific">Pricia antarctica</name>
    <dbReference type="NCBI Taxonomy" id="641691"/>
    <lineage>
        <taxon>Bacteria</taxon>
        <taxon>Pseudomonadati</taxon>
        <taxon>Bacteroidota</taxon>
        <taxon>Flavobacteriia</taxon>
        <taxon>Flavobacteriales</taxon>
        <taxon>Flavobacteriaceae</taxon>
        <taxon>Pricia</taxon>
    </lineage>
</organism>
<dbReference type="RefSeq" id="WP_091872735.1">
    <property type="nucleotide sequence ID" value="NZ_FNAO01000009.1"/>
</dbReference>